<dbReference type="STRING" id="230819.A0A5C3KEN9"/>
<feature type="compositionally biased region" description="Polar residues" evidence="1">
    <location>
        <begin position="383"/>
        <end position="393"/>
    </location>
</feature>
<proteinExistence type="predicted"/>
<feature type="compositionally biased region" description="Low complexity" evidence="1">
    <location>
        <begin position="285"/>
        <end position="298"/>
    </location>
</feature>
<feature type="compositionally biased region" description="Polar residues" evidence="1">
    <location>
        <begin position="30"/>
        <end position="47"/>
    </location>
</feature>
<accession>A0A5C3KEN9</accession>
<feature type="compositionally biased region" description="Low complexity" evidence="1">
    <location>
        <begin position="519"/>
        <end position="546"/>
    </location>
</feature>
<organism evidence="2 3">
    <name type="scientific">Coprinopsis marcescibilis</name>
    <name type="common">Agaric fungus</name>
    <name type="synonym">Psathyrella marcescibilis</name>
    <dbReference type="NCBI Taxonomy" id="230819"/>
    <lineage>
        <taxon>Eukaryota</taxon>
        <taxon>Fungi</taxon>
        <taxon>Dikarya</taxon>
        <taxon>Basidiomycota</taxon>
        <taxon>Agaricomycotina</taxon>
        <taxon>Agaricomycetes</taxon>
        <taxon>Agaricomycetidae</taxon>
        <taxon>Agaricales</taxon>
        <taxon>Agaricineae</taxon>
        <taxon>Psathyrellaceae</taxon>
        <taxon>Coprinopsis</taxon>
    </lineage>
</organism>
<reference evidence="2 3" key="1">
    <citation type="journal article" date="2019" name="Nat. Ecol. Evol.">
        <title>Megaphylogeny resolves global patterns of mushroom evolution.</title>
        <authorList>
            <person name="Varga T."/>
            <person name="Krizsan K."/>
            <person name="Foldi C."/>
            <person name="Dima B."/>
            <person name="Sanchez-Garcia M."/>
            <person name="Sanchez-Ramirez S."/>
            <person name="Szollosi G.J."/>
            <person name="Szarkandi J.G."/>
            <person name="Papp V."/>
            <person name="Albert L."/>
            <person name="Andreopoulos W."/>
            <person name="Angelini C."/>
            <person name="Antonin V."/>
            <person name="Barry K.W."/>
            <person name="Bougher N.L."/>
            <person name="Buchanan P."/>
            <person name="Buyck B."/>
            <person name="Bense V."/>
            <person name="Catcheside P."/>
            <person name="Chovatia M."/>
            <person name="Cooper J."/>
            <person name="Damon W."/>
            <person name="Desjardin D."/>
            <person name="Finy P."/>
            <person name="Geml J."/>
            <person name="Haridas S."/>
            <person name="Hughes K."/>
            <person name="Justo A."/>
            <person name="Karasinski D."/>
            <person name="Kautmanova I."/>
            <person name="Kiss B."/>
            <person name="Kocsube S."/>
            <person name="Kotiranta H."/>
            <person name="LaButti K.M."/>
            <person name="Lechner B.E."/>
            <person name="Liimatainen K."/>
            <person name="Lipzen A."/>
            <person name="Lukacs Z."/>
            <person name="Mihaltcheva S."/>
            <person name="Morgado L.N."/>
            <person name="Niskanen T."/>
            <person name="Noordeloos M.E."/>
            <person name="Ohm R.A."/>
            <person name="Ortiz-Santana B."/>
            <person name="Ovrebo C."/>
            <person name="Racz N."/>
            <person name="Riley R."/>
            <person name="Savchenko A."/>
            <person name="Shiryaev A."/>
            <person name="Soop K."/>
            <person name="Spirin V."/>
            <person name="Szebenyi C."/>
            <person name="Tomsovsky M."/>
            <person name="Tulloss R.E."/>
            <person name="Uehling J."/>
            <person name="Grigoriev I.V."/>
            <person name="Vagvolgyi C."/>
            <person name="Papp T."/>
            <person name="Martin F.M."/>
            <person name="Miettinen O."/>
            <person name="Hibbett D.S."/>
            <person name="Nagy L.G."/>
        </authorList>
    </citation>
    <scope>NUCLEOTIDE SEQUENCE [LARGE SCALE GENOMIC DNA]</scope>
    <source>
        <strain evidence="2 3">CBS 121175</strain>
    </source>
</reference>
<keyword evidence="3" id="KW-1185">Reference proteome</keyword>
<evidence type="ECO:0000256" key="1">
    <source>
        <dbReference type="SAM" id="MobiDB-lite"/>
    </source>
</evidence>
<dbReference type="AlphaFoldDB" id="A0A5C3KEN9"/>
<feature type="region of interest" description="Disordered" evidence="1">
    <location>
        <begin position="219"/>
        <end position="273"/>
    </location>
</feature>
<sequence>MQSRRPGVSPLAIVLPHPPLPRRRSSLLSTHSGSAPRTPTTGLSPTCPSIFFNPSRKSTDSWNSSNADELEWEWKPEQVLLLTRTLDALPAHLVTPFNGPIPPPNLLDKIARGVSQAKGPVEWPHSIRSTRVKLIELARSKAKEENLAHQRTHSIAEEPEIDDGSSDSYMHGGLAQPMSIRAKRPIYRQSSMDFLDPAGTDVKDNDNIARLSRRLQRTDRTFPNPTFHPYNRPGRTIRRSTSPPPLAHVPSLISPSTESSDTLNSLSSFTSEPRAIRRSISSLSSISMRSGSSSGIAMDPRVQRIRRSESTSAGSPRVPPKVYPSSLGLKRAPSYGVLAQEARREHISSPGKHVRRDSGSYPSSDEEEKTRTQLAKKARTKSVQKSQAVNSPTPSAPGSPAVTLSSKPPPVPEKDKKYVKARPRAATSPVQDENVKTLPPPSPAKPKVNKIDSSVVPKDSPVSTNAVKRAPMKARRNSNIFGPELPQIPKALAPPARAATPLSPAKPRGSIATPTKMRSPSSTPLSPSSPIVLSPVVPSSPVQTPPETQRVKTLRRVRRLVPSRRISFGSMLSGSDDMDLGEGDARRTCLGSAFQLL</sequence>
<feature type="region of interest" description="Disordered" evidence="1">
    <location>
        <begin position="285"/>
        <end position="329"/>
    </location>
</feature>
<evidence type="ECO:0000313" key="2">
    <source>
        <dbReference type="EMBL" id="TFK18123.1"/>
    </source>
</evidence>
<evidence type="ECO:0000313" key="3">
    <source>
        <dbReference type="Proteomes" id="UP000307440"/>
    </source>
</evidence>
<feature type="region of interest" description="Disordered" evidence="1">
    <location>
        <begin position="1"/>
        <end position="64"/>
    </location>
</feature>
<name>A0A5C3KEN9_COPMA</name>
<dbReference type="EMBL" id="ML210429">
    <property type="protein sequence ID" value="TFK18123.1"/>
    <property type="molecule type" value="Genomic_DNA"/>
</dbReference>
<gene>
    <name evidence="2" type="ORF">FA15DRAFT_274256</name>
</gene>
<feature type="compositionally biased region" description="Low complexity" evidence="1">
    <location>
        <begin position="495"/>
        <end position="505"/>
    </location>
</feature>
<dbReference type="OrthoDB" id="433738at2759"/>
<feature type="compositionally biased region" description="Polar residues" evidence="1">
    <location>
        <begin position="253"/>
        <end position="271"/>
    </location>
</feature>
<feature type="region of interest" description="Disordered" evidence="1">
    <location>
        <begin position="495"/>
        <end position="549"/>
    </location>
</feature>
<dbReference type="Proteomes" id="UP000307440">
    <property type="component" value="Unassembled WGS sequence"/>
</dbReference>
<feature type="compositionally biased region" description="Low complexity" evidence="1">
    <location>
        <begin position="452"/>
        <end position="463"/>
    </location>
</feature>
<protein>
    <submittedName>
        <fullName evidence="2">Uncharacterized protein</fullName>
    </submittedName>
</protein>
<feature type="region of interest" description="Disordered" evidence="1">
    <location>
        <begin position="343"/>
        <end position="463"/>
    </location>
</feature>